<keyword evidence="3" id="KW-1185">Reference proteome</keyword>
<sequence length="104" mass="11733">MKPLIYGYMRIEPHQEDDTIKHLEESLHGFADRGGYELAKVFQEEVSGSHIAFDELLLELLNHRARQVVVPNLSHLSVSPLLRAIMLSQLSRRTGAHLHEAGAP</sequence>
<evidence type="ECO:0000259" key="1">
    <source>
        <dbReference type="Pfam" id="PF00239"/>
    </source>
</evidence>
<feature type="domain" description="Resolvase/invertase-type recombinase catalytic" evidence="1">
    <location>
        <begin position="5"/>
        <end position="99"/>
    </location>
</feature>
<dbReference type="Proteomes" id="UP000230407">
    <property type="component" value="Unassembled WGS sequence"/>
</dbReference>
<dbReference type="InterPro" id="IPR006119">
    <property type="entry name" value="Resolv_N"/>
</dbReference>
<accession>A0A2M8LPG0</accession>
<evidence type="ECO:0000313" key="3">
    <source>
        <dbReference type="Proteomes" id="UP000230407"/>
    </source>
</evidence>
<dbReference type="AlphaFoldDB" id="A0A2M8LPG0"/>
<gene>
    <name evidence="2" type="ORF">CUT44_31910</name>
</gene>
<dbReference type="Gene3D" id="3.40.50.1390">
    <property type="entry name" value="Resolvase, N-terminal catalytic domain"/>
    <property type="match status" value="1"/>
</dbReference>
<comment type="caution">
    <text evidence="2">The sequence shown here is derived from an EMBL/GenBank/DDBJ whole genome shotgun (WGS) entry which is preliminary data.</text>
</comment>
<dbReference type="GO" id="GO:0000150">
    <property type="term" value="F:DNA strand exchange activity"/>
    <property type="evidence" value="ECO:0007669"/>
    <property type="project" value="InterPro"/>
</dbReference>
<reference evidence="2 3" key="1">
    <citation type="submission" date="2017-11" db="EMBL/GenBank/DDBJ databases">
        <title>Streptomyces carmine sp. nov., a novel actinomycete isolated from Sophora alopecuroides in Xinjiang, China.</title>
        <authorList>
            <person name="Wang Y."/>
            <person name="Luo X."/>
            <person name="Wan C."/>
            <person name="Zhang L."/>
        </authorList>
    </citation>
    <scope>NUCLEOTIDE SEQUENCE [LARGE SCALE GENOMIC DNA]</scope>
    <source>
        <strain evidence="2 3">TRM SA0054</strain>
    </source>
</reference>
<organism evidence="2 3">
    <name type="scientific">Streptomyces carminius</name>
    <dbReference type="NCBI Taxonomy" id="2665496"/>
    <lineage>
        <taxon>Bacteria</taxon>
        <taxon>Bacillati</taxon>
        <taxon>Actinomycetota</taxon>
        <taxon>Actinomycetes</taxon>
        <taxon>Kitasatosporales</taxon>
        <taxon>Streptomycetaceae</taxon>
        <taxon>Streptomyces</taxon>
    </lineage>
</organism>
<evidence type="ECO:0000313" key="2">
    <source>
        <dbReference type="EMBL" id="PJE93812.1"/>
    </source>
</evidence>
<dbReference type="InterPro" id="IPR036162">
    <property type="entry name" value="Resolvase-like_N_sf"/>
</dbReference>
<name>A0A2M8LPG0_9ACTN</name>
<dbReference type="Pfam" id="PF00239">
    <property type="entry name" value="Resolvase"/>
    <property type="match status" value="1"/>
</dbReference>
<dbReference type="EMBL" id="PGGW01000071">
    <property type="protein sequence ID" value="PJE93812.1"/>
    <property type="molecule type" value="Genomic_DNA"/>
</dbReference>
<proteinExistence type="predicted"/>
<protein>
    <recommendedName>
        <fullName evidence="1">Resolvase/invertase-type recombinase catalytic domain-containing protein</fullName>
    </recommendedName>
</protein>
<dbReference type="RefSeq" id="WP_100205482.1">
    <property type="nucleotide sequence ID" value="NZ_PGGW01000071.1"/>
</dbReference>
<dbReference type="GO" id="GO:0003677">
    <property type="term" value="F:DNA binding"/>
    <property type="evidence" value="ECO:0007669"/>
    <property type="project" value="InterPro"/>
</dbReference>